<dbReference type="EMBL" id="LEOY01000006">
    <property type="protein sequence ID" value="RBR30144.1"/>
    <property type="molecule type" value="Genomic_DNA"/>
</dbReference>
<accession>A0A366SGP2</accession>
<dbReference type="Gene3D" id="3.40.50.300">
    <property type="entry name" value="P-loop containing nucleotide triphosphate hydrolases"/>
    <property type="match status" value="1"/>
</dbReference>
<evidence type="ECO:0008006" key="3">
    <source>
        <dbReference type="Google" id="ProtNLM"/>
    </source>
</evidence>
<reference evidence="1 2" key="1">
    <citation type="submission" date="2015-06" db="EMBL/GenBank/DDBJ databases">
        <title>The Genome Sequence of Enterococcus cecorum 170AEA1.</title>
        <authorList>
            <consortium name="The Broad Institute Genomics Platform"/>
            <consortium name="The Broad Institute Genome Sequencing Center for Infectious Disease"/>
            <person name="Earl A.M."/>
            <person name="Van Tyne D."/>
            <person name="Lebreton F."/>
            <person name="Saavedra J.T."/>
            <person name="Gilmore M.S."/>
            <person name="Manson McGuire A."/>
            <person name="Clock S."/>
            <person name="Crupain M."/>
            <person name="Rangan U."/>
            <person name="Young S."/>
            <person name="Abouelleil A."/>
            <person name="Cao P."/>
            <person name="Chapman S.B."/>
            <person name="Griggs A."/>
            <person name="Priest M."/>
            <person name="Shea T."/>
            <person name="Wortman J."/>
            <person name="Nusbaum C."/>
            <person name="Birren B."/>
        </authorList>
    </citation>
    <scope>NUCLEOTIDE SEQUENCE [LARGE SCALE GENOMIC DNA]</scope>
    <source>
        <strain evidence="1 2">170AEA1</strain>
    </source>
</reference>
<gene>
    <name evidence="1" type="ORF">EB18_01147</name>
</gene>
<organism evidence="1 2">
    <name type="scientific">Enterococcus cecorum</name>
    <dbReference type="NCBI Taxonomy" id="44008"/>
    <lineage>
        <taxon>Bacteria</taxon>
        <taxon>Bacillati</taxon>
        <taxon>Bacillota</taxon>
        <taxon>Bacilli</taxon>
        <taxon>Lactobacillales</taxon>
        <taxon>Enterococcaceae</taxon>
        <taxon>Enterococcus</taxon>
    </lineage>
</organism>
<comment type="caution">
    <text evidence="1">The sequence shown here is derived from an EMBL/GenBank/DDBJ whole genome shotgun (WGS) entry which is preliminary data.</text>
</comment>
<dbReference type="Proteomes" id="UP000252800">
    <property type="component" value="Unassembled WGS sequence"/>
</dbReference>
<dbReference type="InterPro" id="IPR027417">
    <property type="entry name" value="P-loop_NTPase"/>
</dbReference>
<dbReference type="SUPFAM" id="SSF52540">
    <property type="entry name" value="P-loop containing nucleoside triphosphate hydrolases"/>
    <property type="match status" value="1"/>
</dbReference>
<dbReference type="NCBIfam" id="NF005253">
    <property type="entry name" value="PRK06762.1-4"/>
    <property type="match status" value="1"/>
</dbReference>
<dbReference type="Pfam" id="PF13671">
    <property type="entry name" value="AAA_33"/>
    <property type="match status" value="1"/>
</dbReference>
<dbReference type="AlphaFoldDB" id="A0A366SGP2"/>
<evidence type="ECO:0000313" key="2">
    <source>
        <dbReference type="Proteomes" id="UP000252800"/>
    </source>
</evidence>
<evidence type="ECO:0000313" key="1">
    <source>
        <dbReference type="EMBL" id="RBR30144.1"/>
    </source>
</evidence>
<name>A0A366SGP2_9ENTE</name>
<dbReference type="NCBIfam" id="NF005255">
    <property type="entry name" value="PRK06762.2-2"/>
    <property type="match status" value="1"/>
</dbReference>
<proteinExistence type="predicted"/>
<sequence length="167" mass="19423">MAVLIILRGNSGSGKTSVAKKLQEKLGAEMMLISQDVVRREMLHTKDVPHSHTIPFIIHLLEYAHQHENYVILEGILNATWYRPVFQFVKELFGDAIFAYYYDLPFEETLKRHQTRSQSQEFGAEKMARWWKDSDISDVLNEKIFRAEISLQQAVDFILSDIKTHGK</sequence>
<protein>
    <recommendedName>
        <fullName evidence="3">Uridine kinase</fullName>
    </recommendedName>
</protein>
<dbReference type="RefSeq" id="WP_113784454.1">
    <property type="nucleotide sequence ID" value="NZ_KZ845741.1"/>
</dbReference>